<dbReference type="GO" id="GO:0071555">
    <property type="term" value="P:cell wall organization"/>
    <property type="evidence" value="ECO:0007669"/>
    <property type="project" value="UniProtKB-UniRule"/>
</dbReference>
<evidence type="ECO:0000313" key="11">
    <source>
        <dbReference type="Proteomes" id="UP000005824"/>
    </source>
</evidence>
<feature type="domain" description="L,D-TPase catalytic" evidence="9">
    <location>
        <begin position="216"/>
        <end position="348"/>
    </location>
</feature>
<keyword evidence="8" id="KW-0732">Signal</keyword>
<dbReference type="CDD" id="cd16913">
    <property type="entry name" value="YkuD_like"/>
    <property type="match status" value="1"/>
</dbReference>
<comment type="similarity">
    <text evidence="2">Belongs to the YkuD family.</text>
</comment>
<dbReference type="PANTHER" id="PTHR30582:SF30">
    <property type="entry name" value="BLR4375 PROTEIN"/>
    <property type="match status" value="1"/>
</dbReference>
<evidence type="ECO:0000256" key="2">
    <source>
        <dbReference type="ARBA" id="ARBA00005992"/>
    </source>
</evidence>
<evidence type="ECO:0000256" key="7">
    <source>
        <dbReference type="PROSITE-ProRule" id="PRU01373"/>
    </source>
</evidence>
<sequence length="363" mass="38450" precursor="true">MKAYLRAVFTMALGVAISVHAATPKPNHQQLEQNTRLQIFLDNANFGPGKIDGQQGEFTKKALTLYRQAKGLPESSTPANPKAPLDTTGLDLSGVDPVFTTYTVTADDLANVGELPSGPVAEAKVKRLPYATVAEGVAEKFHCALQFFKELNPRKTDKLKAGDQVTVPNVKPFELSAVKGIQPGAEEKAVIANELGEDNATPSNEKAEKSGAEAKLSLHVGVKDEMLEVLVDDKVAAAFPVTVGSQQTASPIGHWTVKAVAKMPTFRYDPLMLKKGERSSHANLLPPGPNNPVGVLWIALNKKGIGIHGTNDPDSIGRNASHGCIRLANWDVVKLAGMVKPGVPVTVDDNSPLGAIGGAAKKP</sequence>
<comment type="caution">
    <text evidence="10">The sequence shown here is derived from an EMBL/GenBank/DDBJ whole genome shotgun (WGS) entry which is preliminary data.</text>
</comment>
<keyword evidence="5 7" id="KW-0573">Peptidoglycan synthesis</keyword>
<dbReference type="InterPro" id="IPR038063">
    <property type="entry name" value="Transpep_catalytic_dom"/>
</dbReference>
<feature type="signal peptide" evidence="8">
    <location>
        <begin position="1"/>
        <end position="21"/>
    </location>
</feature>
<comment type="pathway">
    <text evidence="1 7">Cell wall biogenesis; peptidoglycan biosynthesis.</text>
</comment>
<dbReference type="RefSeq" id="WP_006979407.1">
    <property type="nucleotide sequence ID" value="NZ_ABVL01000005.1"/>
</dbReference>
<evidence type="ECO:0000256" key="4">
    <source>
        <dbReference type="ARBA" id="ARBA00022960"/>
    </source>
</evidence>
<reference evidence="10 11" key="1">
    <citation type="journal article" date="2011" name="J. Bacteriol.">
        <title>Genome sequence of Chthoniobacter flavus Ellin428, an aerobic heterotrophic soil bacterium.</title>
        <authorList>
            <person name="Kant R."/>
            <person name="van Passel M.W."/>
            <person name="Palva A."/>
            <person name="Lucas S."/>
            <person name="Lapidus A."/>
            <person name="Glavina Del Rio T."/>
            <person name="Dalin E."/>
            <person name="Tice H."/>
            <person name="Bruce D."/>
            <person name="Goodwin L."/>
            <person name="Pitluck S."/>
            <person name="Larimer F.W."/>
            <person name="Land M.L."/>
            <person name="Hauser L."/>
            <person name="Sangwan P."/>
            <person name="de Vos W.M."/>
            <person name="Janssen P.H."/>
            <person name="Smidt H."/>
        </authorList>
    </citation>
    <scope>NUCLEOTIDE SEQUENCE [LARGE SCALE GENOMIC DNA]</scope>
    <source>
        <strain evidence="10 11">Ellin428</strain>
    </source>
</reference>
<dbReference type="PROSITE" id="PS52029">
    <property type="entry name" value="LD_TPASE"/>
    <property type="match status" value="1"/>
</dbReference>
<dbReference type="GO" id="GO:0005576">
    <property type="term" value="C:extracellular region"/>
    <property type="evidence" value="ECO:0007669"/>
    <property type="project" value="TreeGrafter"/>
</dbReference>
<dbReference type="InParanoid" id="B4CZJ4"/>
<evidence type="ECO:0000256" key="8">
    <source>
        <dbReference type="SAM" id="SignalP"/>
    </source>
</evidence>
<feature type="active site" description="Proton donor/acceptor" evidence="7">
    <location>
        <position position="308"/>
    </location>
</feature>
<dbReference type="Proteomes" id="UP000005824">
    <property type="component" value="Unassembled WGS sequence"/>
</dbReference>
<accession>B4CZJ4</accession>
<evidence type="ECO:0000256" key="1">
    <source>
        <dbReference type="ARBA" id="ARBA00004752"/>
    </source>
</evidence>
<dbReference type="AlphaFoldDB" id="B4CZJ4"/>
<dbReference type="InterPro" id="IPR005490">
    <property type="entry name" value="LD_TPept_cat_dom"/>
</dbReference>
<evidence type="ECO:0000256" key="5">
    <source>
        <dbReference type="ARBA" id="ARBA00022984"/>
    </source>
</evidence>
<dbReference type="GO" id="GO:0071972">
    <property type="term" value="F:peptidoglycan L,D-transpeptidase activity"/>
    <property type="evidence" value="ECO:0007669"/>
    <property type="project" value="TreeGrafter"/>
</dbReference>
<evidence type="ECO:0000256" key="3">
    <source>
        <dbReference type="ARBA" id="ARBA00022679"/>
    </source>
</evidence>
<dbReference type="Gene3D" id="2.40.440.10">
    <property type="entry name" value="L,D-transpeptidase catalytic domain-like"/>
    <property type="match status" value="1"/>
</dbReference>
<dbReference type="Pfam" id="PF03734">
    <property type="entry name" value="YkuD"/>
    <property type="match status" value="1"/>
</dbReference>
<dbReference type="PANTHER" id="PTHR30582">
    <property type="entry name" value="L,D-TRANSPEPTIDASE"/>
    <property type="match status" value="1"/>
</dbReference>
<dbReference type="UniPathway" id="UPA00219"/>
<keyword evidence="6 7" id="KW-0961">Cell wall biogenesis/degradation</keyword>
<evidence type="ECO:0000256" key="6">
    <source>
        <dbReference type="ARBA" id="ARBA00023316"/>
    </source>
</evidence>
<dbReference type="FunCoup" id="B4CZJ4">
    <property type="interactions" value="49"/>
</dbReference>
<dbReference type="GO" id="GO:0008360">
    <property type="term" value="P:regulation of cell shape"/>
    <property type="evidence" value="ECO:0007669"/>
    <property type="project" value="UniProtKB-UniRule"/>
</dbReference>
<dbReference type="EMBL" id="ABVL01000005">
    <property type="protein sequence ID" value="EDY20158.1"/>
    <property type="molecule type" value="Genomic_DNA"/>
</dbReference>
<keyword evidence="4 7" id="KW-0133">Cell shape</keyword>
<dbReference type="GO" id="GO:0018104">
    <property type="term" value="P:peptidoglycan-protein cross-linking"/>
    <property type="evidence" value="ECO:0007669"/>
    <property type="project" value="TreeGrafter"/>
</dbReference>
<dbReference type="GO" id="GO:0016740">
    <property type="term" value="F:transferase activity"/>
    <property type="evidence" value="ECO:0007669"/>
    <property type="project" value="UniProtKB-KW"/>
</dbReference>
<gene>
    <name evidence="10" type="ORF">CfE428DRAFT_2082</name>
</gene>
<feature type="active site" description="Nucleophile" evidence="7">
    <location>
        <position position="324"/>
    </location>
</feature>
<evidence type="ECO:0000313" key="10">
    <source>
        <dbReference type="EMBL" id="EDY20158.1"/>
    </source>
</evidence>
<dbReference type="STRING" id="497964.CfE428DRAFT_2082"/>
<dbReference type="eggNOG" id="COG1376">
    <property type="taxonomic scope" value="Bacteria"/>
</dbReference>
<protein>
    <submittedName>
        <fullName evidence="10">ErfK/YbiS/YcfS/YnhG family protein</fullName>
    </submittedName>
</protein>
<feature type="chain" id="PRO_5002800269" evidence="8">
    <location>
        <begin position="22"/>
        <end position="363"/>
    </location>
</feature>
<dbReference type="SUPFAM" id="SSF141523">
    <property type="entry name" value="L,D-transpeptidase catalytic domain-like"/>
    <property type="match status" value="1"/>
</dbReference>
<evidence type="ECO:0000259" key="9">
    <source>
        <dbReference type="PROSITE" id="PS52029"/>
    </source>
</evidence>
<dbReference type="InterPro" id="IPR050979">
    <property type="entry name" value="LD-transpeptidase"/>
</dbReference>
<name>B4CZJ4_9BACT</name>
<keyword evidence="3" id="KW-0808">Transferase</keyword>
<proteinExistence type="inferred from homology"/>
<organism evidence="10 11">
    <name type="scientific">Chthoniobacter flavus Ellin428</name>
    <dbReference type="NCBI Taxonomy" id="497964"/>
    <lineage>
        <taxon>Bacteria</taxon>
        <taxon>Pseudomonadati</taxon>
        <taxon>Verrucomicrobiota</taxon>
        <taxon>Spartobacteria</taxon>
        <taxon>Chthoniobacterales</taxon>
        <taxon>Chthoniobacteraceae</taxon>
        <taxon>Chthoniobacter</taxon>
    </lineage>
</organism>
<keyword evidence="11" id="KW-1185">Reference proteome</keyword>